<organism evidence="1 2">
    <name type="scientific">Zophobas morio</name>
    <dbReference type="NCBI Taxonomy" id="2755281"/>
    <lineage>
        <taxon>Eukaryota</taxon>
        <taxon>Metazoa</taxon>
        <taxon>Ecdysozoa</taxon>
        <taxon>Arthropoda</taxon>
        <taxon>Hexapoda</taxon>
        <taxon>Insecta</taxon>
        <taxon>Pterygota</taxon>
        <taxon>Neoptera</taxon>
        <taxon>Endopterygota</taxon>
        <taxon>Coleoptera</taxon>
        <taxon>Polyphaga</taxon>
        <taxon>Cucujiformia</taxon>
        <taxon>Tenebrionidae</taxon>
        <taxon>Zophobas</taxon>
    </lineage>
</organism>
<name>A0AA38IP60_9CUCU</name>
<protein>
    <submittedName>
        <fullName evidence="1">Uncharacterized protein</fullName>
    </submittedName>
</protein>
<evidence type="ECO:0000313" key="2">
    <source>
        <dbReference type="Proteomes" id="UP001168821"/>
    </source>
</evidence>
<comment type="caution">
    <text evidence="1">The sequence shown here is derived from an EMBL/GenBank/DDBJ whole genome shotgun (WGS) entry which is preliminary data.</text>
</comment>
<sequence>MTNRFSHKGEHQQRHREDHVVGTTTIRLRGVLIHDAATKQNQRFACHSISEVNELLNVINKLRLCEQVVHQGTSVLLFAQETALVHIGKKFD</sequence>
<reference evidence="1" key="1">
    <citation type="journal article" date="2023" name="G3 (Bethesda)">
        <title>Whole genome assemblies of Zophobas morio and Tenebrio molitor.</title>
        <authorList>
            <person name="Kaur S."/>
            <person name="Stinson S.A."/>
            <person name="diCenzo G.C."/>
        </authorList>
    </citation>
    <scope>NUCLEOTIDE SEQUENCE</scope>
    <source>
        <strain evidence="1">QUZm001</strain>
    </source>
</reference>
<keyword evidence="2" id="KW-1185">Reference proteome</keyword>
<dbReference type="AlphaFoldDB" id="A0AA38IP60"/>
<gene>
    <name evidence="1" type="ORF">Zmor_010492</name>
</gene>
<dbReference type="EMBL" id="JALNTZ010000003">
    <property type="protein sequence ID" value="KAJ3658771.1"/>
    <property type="molecule type" value="Genomic_DNA"/>
</dbReference>
<evidence type="ECO:0000313" key="1">
    <source>
        <dbReference type="EMBL" id="KAJ3658771.1"/>
    </source>
</evidence>
<dbReference type="Proteomes" id="UP001168821">
    <property type="component" value="Unassembled WGS sequence"/>
</dbReference>
<proteinExistence type="predicted"/>
<accession>A0AA38IP60</accession>